<dbReference type="InterPro" id="IPR015797">
    <property type="entry name" value="NUDIX_hydrolase-like_dom_sf"/>
</dbReference>
<proteinExistence type="predicted"/>
<dbReference type="EMBL" id="CP126970">
    <property type="protein sequence ID" value="WIM69571.1"/>
    <property type="molecule type" value="Genomic_DNA"/>
</dbReference>
<dbReference type="Proteomes" id="UP001238805">
    <property type="component" value="Chromosome"/>
</dbReference>
<evidence type="ECO:0000313" key="3">
    <source>
        <dbReference type="Proteomes" id="UP001238805"/>
    </source>
</evidence>
<evidence type="ECO:0000259" key="1">
    <source>
        <dbReference type="PROSITE" id="PS51462"/>
    </source>
</evidence>
<protein>
    <submittedName>
        <fullName evidence="2">NUDIX domain-containing protein</fullName>
    </submittedName>
</protein>
<dbReference type="SUPFAM" id="SSF55811">
    <property type="entry name" value="Nudix"/>
    <property type="match status" value="1"/>
</dbReference>
<reference evidence="2 3" key="1">
    <citation type="submission" date="2023-05" db="EMBL/GenBank/DDBJ databases">
        <title>Corynebacterium suedekumii sp. nov. and Corynebacterium breve sp. nov. isolated from raw cow's milk.</title>
        <authorList>
            <person name="Baer M.K."/>
            <person name="Mehl L."/>
            <person name="Hellmuth R."/>
            <person name="Marke G."/>
            <person name="Lipski A."/>
        </authorList>
    </citation>
    <scope>NUCLEOTIDE SEQUENCE [LARGE SCALE GENOMIC DNA]</scope>
    <source>
        <strain evidence="2 3">LM112</strain>
    </source>
</reference>
<dbReference type="PROSITE" id="PS51462">
    <property type="entry name" value="NUDIX"/>
    <property type="match status" value="1"/>
</dbReference>
<feature type="domain" description="Nudix hydrolase" evidence="1">
    <location>
        <begin position="1"/>
        <end position="142"/>
    </location>
</feature>
<keyword evidence="3" id="KW-1185">Reference proteome</keyword>
<name>A0ABY8VIS3_9CORY</name>
<dbReference type="Gene3D" id="3.90.79.10">
    <property type="entry name" value="Nucleoside Triphosphate Pyrophosphohydrolase"/>
    <property type="match status" value="1"/>
</dbReference>
<sequence length="166" mass="18190">MTTVAICVVRPDGAVLLLRGPRGWEFPTGELLNKDPGPATAIRTLREDLGITVTPRRVGKIGTTADTMLVVAAPDDADLTLKAGDTRKPAWVPRLRLQQYRDEQGFAPELQGLMESQADRLLKDLAKNPAGKDRRHTFGFMDGLEAVASIMQLVSLPFRLVAAIFR</sequence>
<dbReference type="InterPro" id="IPR000086">
    <property type="entry name" value="NUDIX_hydrolase_dom"/>
</dbReference>
<dbReference type="CDD" id="cd02883">
    <property type="entry name" value="NUDIX_Hydrolase"/>
    <property type="match status" value="1"/>
</dbReference>
<evidence type="ECO:0000313" key="2">
    <source>
        <dbReference type="EMBL" id="WIM69571.1"/>
    </source>
</evidence>
<dbReference type="Pfam" id="PF00293">
    <property type="entry name" value="NUDIX"/>
    <property type="match status" value="1"/>
</dbReference>
<gene>
    <name evidence="2" type="ORF">QP029_09990</name>
</gene>
<accession>A0ABY8VIS3</accession>
<organism evidence="2 3">
    <name type="scientific">Corynebacterium suedekumii</name>
    <dbReference type="NCBI Taxonomy" id="3049801"/>
    <lineage>
        <taxon>Bacteria</taxon>
        <taxon>Bacillati</taxon>
        <taxon>Actinomycetota</taxon>
        <taxon>Actinomycetes</taxon>
        <taxon>Mycobacteriales</taxon>
        <taxon>Corynebacteriaceae</taxon>
        <taxon>Corynebacterium</taxon>
    </lineage>
</organism>
<dbReference type="RefSeq" id="WP_284874165.1">
    <property type="nucleotide sequence ID" value="NZ_CP126970.1"/>
</dbReference>